<name>A0A0U2U7V1_9CREN</name>
<accession>A0A0U2U7V1</accession>
<dbReference type="AlphaFoldDB" id="A0A0U2U7V1"/>
<evidence type="ECO:0008006" key="3">
    <source>
        <dbReference type="Google" id="ProtNLM"/>
    </source>
</evidence>
<organism evidence="1 2">
    <name type="scientific">Ignicoccus islandicus DSM 13165</name>
    <dbReference type="NCBI Taxonomy" id="940295"/>
    <lineage>
        <taxon>Archaea</taxon>
        <taxon>Thermoproteota</taxon>
        <taxon>Thermoprotei</taxon>
        <taxon>Desulfurococcales</taxon>
        <taxon>Desulfurococcaceae</taxon>
        <taxon>Ignicoccus</taxon>
    </lineage>
</organism>
<dbReference type="GeneID" id="30679643"/>
<evidence type="ECO:0000313" key="1">
    <source>
        <dbReference type="EMBL" id="ALU12180.1"/>
    </source>
</evidence>
<evidence type="ECO:0000313" key="2">
    <source>
        <dbReference type="Proteomes" id="UP000060778"/>
    </source>
</evidence>
<protein>
    <recommendedName>
        <fullName evidence="3">PqqD family protein</fullName>
    </recommendedName>
</protein>
<sequence length="84" mass="9237">MLRAEGEVIRVEGNKALLRKGKRKFEMGLGALLLWEAFKEGATVEEVRAQIIALTGMSRDEAERIVHEFVSIGMKSGLIVAPSP</sequence>
<keyword evidence="2" id="KW-1185">Reference proteome</keyword>
<reference evidence="1 2" key="1">
    <citation type="submission" date="2013-11" db="EMBL/GenBank/DDBJ databases">
        <title>Comparative genomics of Ignicoccus.</title>
        <authorList>
            <person name="Podar M."/>
        </authorList>
    </citation>
    <scope>NUCLEOTIDE SEQUENCE [LARGE SCALE GENOMIC DNA]</scope>
    <source>
        <strain evidence="1 2">DSM 13165</strain>
    </source>
</reference>
<dbReference type="RefSeq" id="WP_075049286.1">
    <property type="nucleotide sequence ID" value="NZ_CP006867.1"/>
</dbReference>
<dbReference type="Proteomes" id="UP000060778">
    <property type="component" value="Chromosome"/>
</dbReference>
<dbReference type="EMBL" id="CP006867">
    <property type="protein sequence ID" value="ALU12180.1"/>
    <property type="molecule type" value="Genomic_DNA"/>
</dbReference>
<dbReference type="KEGG" id="iis:EYM_01135"/>
<gene>
    <name evidence="1" type="ORF">EYM_01135</name>
</gene>
<proteinExistence type="predicted"/>